<feature type="binding site" evidence="9">
    <location>
        <position position="107"/>
    </location>
    <ligand>
        <name>Zn(2+)</name>
        <dbReference type="ChEBI" id="CHEBI:29105"/>
        <label>1</label>
    </ligand>
</feature>
<dbReference type="PANTHER" id="PTHR21445:SF0">
    <property type="entry name" value="APURINIC-APYRIMIDINIC ENDONUCLEASE"/>
    <property type="match status" value="1"/>
</dbReference>
<dbReference type="OrthoDB" id="9805666at2"/>
<dbReference type="InterPro" id="IPR018246">
    <property type="entry name" value="AP_endonuc_F2_Zn_BS"/>
</dbReference>
<dbReference type="InterPro" id="IPR013022">
    <property type="entry name" value="Xyl_isomerase-like_TIM-brl"/>
</dbReference>
<keyword evidence="6 9" id="KW-0378">Hydrolase</keyword>
<dbReference type="STRING" id="206665.SAMN04488516_11343"/>
<dbReference type="SMART" id="SM00518">
    <property type="entry name" value="AP2Ec"/>
    <property type="match status" value="1"/>
</dbReference>
<evidence type="ECO:0000256" key="4">
    <source>
        <dbReference type="ARBA" id="ARBA00022759"/>
    </source>
</evidence>
<dbReference type="EMBL" id="FNIN01000013">
    <property type="protein sequence ID" value="SDN96494.1"/>
    <property type="molecule type" value="Genomic_DNA"/>
</dbReference>
<comment type="catalytic activity">
    <reaction evidence="9">
        <text>Endonucleolytic cleavage to 5'-phosphooligonucleotide end-products.</text>
        <dbReference type="EC" id="3.1.21.2"/>
    </reaction>
</comment>
<feature type="binding site" evidence="9">
    <location>
        <position position="177"/>
    </location>
    <ligand>
        <name>Zn(2+)</name>
        <dbReference type="ChEBI" id="CHEBI:29105"/>
        <label>2</label>
    </ligand>
</feature>
<organism evidence="11 12">
    <name type="scientific">Desulfonauticus submarinus</name>
    <dbReference type="NCBI Taxonomy" id="206665"/>
    <lineage>
        <taxon>Bacteria</taxon>
        <taxon>Pseudomonadati</taxon>
        <taxon>Thermodesulfobacteriota</taxon>
        <taxon>Desulfovibrionia</taxon>
        <taxon>Desulfovibrionales</taxon>
        <taxon>Desulfonauticaceae</taxon>
        <taxon>Desulfonauticus</taxon>
    </lineage>
</organism>
<evidence type="ECO:0000259" key="10">
    <source>
        <dbReference type="Pfam" id="PF01261"/>
    </source>
</evidence>
<protein>
    <recommendedName>
        <fullName evidence="9">Probable endonuclease 4</fullName>
        <ecNumber evidence="9">3.1.21.2</ecNumber>
    </recommendedName>
    <alternativeName>
        <fullName evidence="9">Endodeoxyribonuclease IV</fullName>
    </alternativeName>
    <alternativeName>
        <fullName evidence="9">Endonuclease IV</fullName>
    </alternativeName>
</protein>
<dbReference type="NCBIfam" id="TIGR00587">
    <property type="entry name" value="nfo"/>
    <property type="match status" value="1"/>
</dbReference>
<feature type="binding site" evidence="9">
    <location>
        <position position="67"/>
    </location>
    <ligand>
        <name>Zn(2+)</name>
        <dbReference type="ChEBI" id="CHEBI:29105"/>
        <label>1</label>
    </ligand>
</feature>
<evidence type="ECO:0000256" key="9">
    <source>
        <dbReference type="HAMAP-Rule" id="MF_00152"/>
    </source>
</evidence>
<dbReference type="PANTHER" id="PTHR21445">
    <property type="entry name" value="ENDONUCLEASE IV ENDODEOXYRIBONUCLEASE IV"/>
    <property type="match status" value="1"/>
</dbReference>
<keyword evidence="12" id="KW-1185">Reference proteome</keyword>
<dbReference type="FunFam" id="3.20.20.150:FF:000001">
    <property type="entry name" value="Probable endonuclease 4"/>
    <property type="match status" value="1"/>
</dbReference>
<reference evidence="11 12" key="1">
    <citation type="submission" date="2016-10" db="EMBL/GenBank/DDBJ databases">
        <authorList>
            <person name="de Groot N.N."/>
        </authorList>
    </citation>
    <scope>NUCLEOTIDE SEQUENCE [LARGE SCALE GENOMIC DNA]</scope>
    <source>
        <strain evidence="11 12">DSM 15269</strain>
    </source>
</reference>
<dbReference type="CDD" id="cd00019">
    <property type="entry name" value="AP2Ec"/>
    <property type="match status" value="1"/>
</dbReference>
<feature type="binding site" evidence="9">
    <location>
        <position position="180"/>
    </location>
    <ligand>
        <name>Zn(2+)</name>
        <dbReference type="ChEBI" id="CHEBI:29105"/>
        <label>3</label>
    </ligand>
</feature>
<dbReference type="PROSITE" id="PS00731">
    <property type="entry name" value="AP_NUCLEASE_F2_3"/>
    <property type="match status" value="1"/>
</dbReference>
<feature type="binding site" evidence="9">
    <location>
        <position position="144"/>
    </location>
    <ligand>
        <name>Zn(2+)</name>
        <dbReference type="ChEBI" id="CHEBI:29105"/>
        <label>1</label>
    </ligand>
</feature>
<dbReference type="Proteomes" id="UP000199602">
    <property type="component" value="Unassembled WGS sequence"/>
</dbReference>
<keyword evidence="3 9" id="KW-0479">Metal-binding</keyword>
<gene>
    <name evidence="9" type="primary">nfo</name>
    <name evidence="11" type="ORF">SAMN04488516_11343</name>
</gene>
<evidence type="ECO:0000256" key="2">
    <source>
        <dbReference type="ARBA" id="ARBA00022722"/>
    </source>
</evidence>
<name>A0A1H0FPG4_9BACT</name>
<feature type="binding site" evidence="9">
    <location>
        <position position="229"/>
    </location>
    <ligand>
        <name>Zn(2+)</name>
        <dbReference type="ChEBI" id="CHEBI:29105"/>
        <label>3</label>
    </ligand>
</feature>
<accession>A0A1H0FPG4</accession>
<comment type="function">
    <text evidence="9">Endonuclease IV plays a role in DNA repair. It cleaves phosphodiester bonds at apurinic or apyrimidinic (AP) sites, generating a 3'-hydroxyl group and a 5'-terminal sugar phosphate.</text>
</comment>
<keyword evidence="5 9" id="KW-0227">DNA damage</keyword>
<dbReference type="GO" id="GO:0006284">
    <property type="term" value="P:base-excision repair"/>
    <property type="evidence" value="ECO:0007669"/>
    <property type="project" value="TreeGrafter"/>
</dbReference>
<dbReference type="RefSeq" id="WP_092066227.1">
    <property type="nucleotide sequence ID" value="NZ_FNIN01000013.1"/>
</dbReference>
<dbReference type="InterPro" id="IPR036237">
    <property type="entry name" value="Xyl_isomerase-like_sf"/>
</dbReference>
<evidence type="ECO:0000313" key="11">
    <source>
        <dbReference type="EMBL" id="SDN96494.1"/>
    </source>
</evidence>
<comment type="similarity">
    <text evidence="1 9">Belongs to the AP endonuclease 2 family.</text>
</comment>
<evidence type="ECO:0000256" key="1">
    <source>
        <dbReference type="ARBA" id="ARBA00005340"/>
    </source>
</evidence>
<dbReference type="Pfam" id="PF01261">
    <property type="entry name" value="AP_endonuc_2"/>
    <property type="match status" value="1"/>
</dbReference>
<evidence type="ECO:0000256" key="3">
    <source>
        <dbReference type="ARBA" id="ARBA00022723"/>
    </source>
</evidence>
<dbReference type="EC" id="3.1.21.2" evidence="9"/>
<evidence type="ECO:0000256" key="7">
    <source>
        <dbReference type="ARBA" id="ARBA00022833"/>
    </source>
</evidence>
<evidence type="ECO:0000256" key="6">
    <source>
        <dbReference type="ARBA" id="ARBA00022801"/>
    </source>
</evidence>
<dbReference type="PROSITE" id="PS51432">
    <property type="entry name" value="AP_NUCLEASE_F2_4"/>
    <property type="match status" value="1"/>
</dbReference>
<keyword evidence="4 9" id="KW-0255">Endonuclease</keyword>
<sequence>MPLFGAHMSISGGLEYSIKRIKQVKGEALQFFSKNQRQWKIPKFTSKEIELFLNEYTKWGNYPLIIHTSYLLNLASPDKDLYQKSIQNLIAEFKIATLLNVSYIVTHPGSHRGKGIKLGISLLANAIIEAFEKVPEFKGILLVENTCGAGNLLGGNLEEFALLKEKLLDIKIGFCLDTAHLFGFGYDFRTSLTYQKLKQKIKNYLDLSNVKLWHLNDSLCDLGSKKDKHFHIGQGTIGLKAFSFIVQDKDFQNLPMIIETPKDKTLSSDKKNLQTLKQLAKQVRSK</sequence>
<dbReference type="HAMAP" id="MF_00152">
    <property type="entry name" value="Nfo"/>
    <property type="match status" value="1"/>
</dbReference>
<feature type="binding site" evidence="9">
    <location>
        <position position="144"/>
    </location>
    <ligand>
        <name>Zn(2+)</name>
        <dbReference type="ChEBI" id="CHEBI:29105"/>
        <label>2</label>
    </ligand>
</feature>
<keyword evidence="2 9" id="KW-0540">Nuclease</keyword>
<dbReference type="GO" id="GO:0008081">
    <property type="term" value="F:phosphoric diester hydrolase activity"/>
    <property type="evidence" value="ECO:0007669"/>
    <property type="project" value="TreeGrafter"/>
</dbReference>
<evidence type="ECO:0000256" key="8">
    <source>
        <dbReference type="ARBA" id="ARBA00023204"/>
    </source>
</evidence>
<dbReference type="GO" id="GO:0008833">
    <property type="term" value="F:deoxyribonuclease IV (phage-T4-induced) activity"/>
    <property type="evidence" value="ECO:0007669"/>
    <property type="project" value="UniProtKB-UniRule"/>
</dbReference>
<evidence type="ECO:0000313" key="12">
    <source>
        <dbReference type="Proteomes" id="UP000199602"/>
    </source>
</evidence>
<dbReference type="GO" id="GO:0003906">
    <property type="term" value="F:DNA-(apurinic or apyrimidinic site) endonuclease activity"/>
    <property type="evidence" value="ECO:0007669"/>
    <property type="project" value="TreeGrafter"/>
</dbReference>
<feature type="binding site" evidence="9">
    <location>
        <position position="259"/>
    </location>
    <ligand>
        <name>Zn(2+)</name>
        <dbReference type="ChEBI" id="CHEBI:29105"/>
        <label>2</label>
    </ligand>
</feature>
<dbReference type="GO" id="GO:0003677">
    <property type="term" value="F:DNA binding"/>
    <property type="evidence" value="ECO:0007669"/>
    <property type="project" value="InterPro"/>
</dbReference>
<feature type="domain" description="Xylose isomerase-like TIM barrel" evidence="10">
    <location>
        <begin position="20"/>
        <end position="269"/>
    </location>
</feature>
<keyword evidence="7 9" id="KW-0862">Zinc</keyword>
<dbReference type="Gene3D" id="3.20.20.150">
    <property type="entry name" value="Divalent-metal-dependent TIM barrel enzymes"/>
    <property type="match status" value="1"/>
</dbReference>
<dbReference type="InterPro" id="IPR001719">
    <property type="entry name" value="AP_endonuc_2"/>
</dbReference>
<keyword evidence="8 9" id="KW-0234">DNA repair</keyword>
<feature type="binding site" evidence="9">
    <location>
        <position position="214"/>
    </location>
    <ligand>
        <name>Zn(2+)</name>
        <dbReference type="ChEBI" id="CHEBI:29105"/>
        <label>2</label>
    </ligand>
</feature>
<proteinExistence type="inferred from homology"/>
<comment type="cofactor">
    <cofactor evidence="9">
        <name>Zn(2+)</name>
        <dbReference type="ChEBI" id="CHEBI:29105"/>
    </cofactor>
    <text evidence="9">Binds 3 Zn(2+) ions.</text>
</comment>
<feature type="binding site" evidence="9">
    <location>
        <position position="227"/>
    </location>
    <ligand>
        <name>Zn(2+)</name>
        <dbReference type="ChEBI" id="CHEBI:29105"/>
        <label>3</label>
    </ligand>
</feature>
<dbReference type="AlphaFoldDB" id="A0A1H0FPG4"/>
<evidence type="ECO:0000256" key="5">
    <source>
        <dbReference type="ARBA" id="ARBA00022763"/>
    </source>
</evidence>
<dbReference type="SUPFAM" id="SSF51658">
    <property type="entry name" value="Xylose isomerase-like"/>
    <property type="match status" value="1"/>
</dbReference>
<dbReference type="GO" id="GO:0008270">
    <property type="term" value="F:zinc ion binding"/>
    <property type="evidence" value="ECO:0007669"/>
    <property type="project" value="UniProtKB-UniRule"/>
</dbReference>